<name>A0ABV8L2I2_9NOCA</name>
<feature type="transmembrane region" description="Helical" evidence="1">
    <location>
        <begin position="99"/>
        <end position="119"/>
    </location>
</feature>
<dbReference type="InterPro" id="IPR012037">
    <property type="entry name" value="Alpha/beta-hydrolase_fam"/>
</dbReference>
<feature type="domain" description="Alpha/beta-hydrolase catalytic" evidence="2">
    <location>
        <begin position="275"/>
        <end position="560"/>
    </location>
</feature>
<feature type="transmembrane region" description="Helical" evidence="1">
    <location>
        <begin position="28"/>
        <end position="49"/>
    </location>
</feature>
<keyword evidence="1" id="KW-0812">Transmembrane</keyword>
<keyword evidence="5" id="KW-1185">Reference proteome</keyword>
<comment type="caution">
    <text evidence="4">The sequence shown here is derived from an EMBL/GenBank/DDBJ whole genome shotgun (WGS) entry which is preliminary data.</text>
</comment>
<feature type="domain" description="Alpha/beta-hydrolase N-terminal" evidence="3">
    <location>
        <begin position="45"/>
        <end position="258"/>
    </location>
</feature>
<keyword evidence="1" id="KW-0472">Membrane</keyword>
<sequence>MSAQGSTLESLRTRGAAVLRRVEAVVDLNYPGLALATLFFALSVTPSLVPRDWLFQGLISGINAAIGYGLGCVLEWLFRRWVRARIPIPSPSDRVRYGIKATVLVVCALVAALMLVQSARWQREITSLMGMTGTTTPAYLRTGLLSVAVGIAVVAAYRTLRVLVLVLARQLNRWVRVPRELAPAAGALVLVVFAVTIFNGVASRAFFAVANSAFSVRNDRMSEFAVQPVQPERSGSAGSLAPWRTLGFEGRWFVANGPSAADITAVTGQAALEPIRAYVGLESVEGEQTAAELAVAELERTKAFERSAMVVVTTTGTGWVNAMAAGALEYLYGGDTAIVATQYSYLPSVLSFLSDREKAATASRELFDAVHRRWSQQPEGQRPELFVYGESLGSQGSEEAFDGLADLREQVDGALWVGPPNSNRLWRQFVDRRDPGSPEVAPVYADGLVVRFADDAGDLGPPATWLEPRIAYLQHPSDPIVWWSADLILTQPDWLSEPRGPDVSTQMRWAPFVTFWQVTADLTNAQGVSDGHGHRYGTLVLDGWLAVAEPPGVSAEVIERIRAALESAEEFEREVK</sequence>
<keyword evidence="1" id="KW-1133">Transmembrane helix</keyword>
<dbReference type="EMBL" id="JBHSBA010000003">
    <property type="protein sequence ID" value="MFC4124499.1"/>
    <property type="molecule type" value="Genomic_DNA"/>
</dbReference>
<accession>A0ABV8L2I2</accession>
<dbReference type="InterPro" id="IPR027788">
    <property type="entry name" value="Alpha/beta-hydrolase_N_dom"/>
</dbReference>
<keyword evidence="4" id="KW-0378">Hydrolase</keyword>
<dbReference type="Proteomes" id="UP001595767">
    <property type="component" value="Unassembled WGS sequence"/>
</dbReference>
<feature type="transmembrane region" description="Helical" evidence="1">
    <location>
        <begin position="181"/>
        <end position="202"/>
    </location>
</feature>
<evidence type="ECO:0000313" key="5">
    <source>
        <dbReference type="Proteomes" id="UP001595767"/>
    </source>
</evidence>
<feature type="transmembrane region" description="Helical" evidence="1">
    <location>
        <begin position="139"/>
        <end position="160"/>
    </location>
</feature>
<dbReference type="Pfam" id="PF10081">
    <property type="entry name" value="Abhydrolase_9"/>
    <property type="match status" value="1"/>
</dbReference>
<dbReference type="InterPro" id="IPR027787">
    <property type="entry name" value="Alpha/beta-hydrolase_catalytic"/>
</dbReference>
<evidence type="ECO:0000313" key="4">
    <source>
        <dbReference type="EMBL" id="MFC4124499.1"/>
    </source>
</evidence>
<feature type="transmembrane region" description="Helical" evidence="1">
    <location>
        <begin position="55"/>
        <end position="78"/>
    </location>
</feature>
<dbReference type="PIRSF" id="PIRSF007542">
    <property type="entry name" value="UCP007542"/>
    <property type="match status" value="1"/>
</dbReference>
<reference evidence="5" key="1">
    <citation type="journal article" date="2019" name="Int. J. Syst. Evol. Microbiol.">
        <title>The Global Catalogue of Microorganisms (GCM) 10K type strain sequencing project: providing services to taxonomists for standard genome sequencing and annotation.</title>
        <authorList>
            <consortium name="The Broad Institute Genomics Platform"/>
            <consortium name="The Broad Institute Genome Sequencing Center for Infectious Disease"/>
            <person name="Wu L."/>
            <person name="Ma J."/>
        </authorList>
    </citation>
    <scope>NUCLEOTIDE SEQUENCE [LARGE SCALE GENOMIC DNA]</scope>
    <source>
        <strain evidence="5">CGMCC 4.7204</strain>
    </source>
</reference>
<dbReference type="GO" id="GO:0016787">
    <property type="term" value="F:hydrolase activity"/>
    <property type="evidence" value="ECO:0007669"/>
    <property type="project" value="UniProtKB-KW"/>
</dbReference>
<evidence type="ECO:0000259" key="3">
    <source>
        <dbReference type="Pfam" id="PF15420"/>
    </source>
</evidence>
<proteinExistence type="predicted"/>
<organism evidence="4 5">
    <name type="scientific">Nocardia rhizosphaerae</name>
    <dbReference type="NCBI Taxonomy" id="1691571"/>
    <lineage>
        <taxon>Bacteria</taxon>
        <taxon>Bacillati</taxon>
        <taxon>Actinomycetota</taxon>
        <taxon>Actinomycetes</taxon>
        <taxon>Mycobacteriales</taxon>
        <taxon>Nocardiaceae</taxon>
        <taxon>Nocardia</taxon>
    </lineage>
</organism>
<evidence type="ECO:0000259" key="2">
    <source>
        <dbReference type="Pfam" id="PF10081"/>
    </source>
</evidence>
<dbReference type="RefSeq" id="WP_378546675.1">
    <property type="nucleotide sequence ID" value="NZ_JBHSBA010000003.1"/>
</dbReference>
<gene>
    <name evidence="4" type="ORF">ACFOW8_06115</name>
</gene>
<evidence type="ECO:0000256" key="1">
    <source>
        <dbReference type="SAM" id="Phobius"/>
    </source>
</evidence>
<dbReference type="Pfam" id="PF15420">
    <property type="entry name" value="Abhydrolase_9_N"/>
    <property type="match status" value="1"/>
</dbReference>
<protein>
    <submittedName>
        <fullName evidence="4">Alpha/beta hydrolase</fullName>
    </submittedName>
</protein>